<evidence type="ECO:0000259" key="6">
    <source>
        <dbReference type="Pfam" id="PF02631"/>
    </source>
</evidence>
<dbReference type="Proteomes" id="UP001501788">
    <property type="component" value="Unassembled WGS sequence"/>
</dbReference>
<reference evidence="10" key="1">
    <citation type="journal article" date="2019" name="Int. J. Syst. Evol. Microbiol.">
        <title>The Global Catalogue of Microorganisms (GCM) 10K type strain sequencing project: providing services to taxonomists for standard genome sequencing and annotation.</title>
        <authorList>
            <consortium name="The Broad Institute Genomics Platform"/>
            <consortium name="The Broad Institute Genome Sequencing Center for Infectious Disease"/>
            <person name="Wu L."/>
            <person name="Ma J."/>
        </authorList>
    </citation>
    <scope>NUCLEOTIDE SEQUENCE [LARGE SCALE GENOMIC DNA]</scope>
    <source>
        <strain evidence="10">JCM 31890</strain>
    </source>
</reference>
<keyword evidence="4 5" id="KW-0963">Cytoplasm</keyword>
<dbReference type="InterPro" id="IPR003783">
    <property type="entry name" value="Regulatory_RecX"/>
</dbReference>
<proteinExistence type="inferred from homology"/>
<gene>
    <name evidence="5 9" type="primary">recX</name>
    <name evidence="9" type="ORF">GCM10023090_24080</name>
</gene>
<evidence type="ECO:0000256" key="4">
    <source>
        <dbReference type="ARBA" id="ARBA00022490"/>
    </source>
</evidence>
<dbReference type="PANTHER" id="PTHR33602">
    <property type="entry name" value="REGULATORY PROTEIN RECX FAMILY PROTEIN"/>
    <property type="match status" value="1"/>
</dbReference>
<dbReference type="InterPro" id="IPR053925">
    <property type="entry name" value="RecX_HTH_3rd"/>
</dbReference>
<evidence type="ECO:0000256" key="5">
    <source>
        <dbReference type="HAMAP-Rule" id="MF_01114"/>
    </source>
</evidence>
<dbReference type="InterPro" id="IPR053924">
    <property type="entry name" value="RecX_HTH_2nd"/>
</dbReference>
<dbReference type="Pfam" id="PF21981">
    <property type="entry name" value="RecX_HTH3"/>
    <property type="match status" value="1"/>
</dbReference>
<protein>
    <recommendedName>
        <fullName evidence="3 5">Regulatory protein RecX</fullName>
    </recommendedName>
</protein>
<evidence type="ECO:0000313" key="9">
    <source>
        <dbReference type="EMBL" id="GAA4427151.1"/>
    </source>
</evidence>
<comment type="subcellular location">
    <subcellularLocation>
        <location evidence="1 5">Cytoplasm</location>
    </subcellularLocation>
</comment>
<dbReference type="InterPro" id="IPR036388">
    <property type="entry name" value="WH-like_DNA-bd_sf"/>
</dbReference>
<dbReference type="PANTHER" id="PTHR33602:SF1">
    <property type="entry name" value="REGULATORY PROTEIN RECX FAMILY PROTEIN"/>
    <property type="match status" value="1"/>
</dbReference>
<dbReference type="EMBL" id="BAABEX010000027">
    <property type="protein sequence ID" value="GAA4427151.1"/>
    <property type="molecule type" value="Genomic_DNA"/>
</dbReference>
<dbReference type="Pfam" id="PF21982">
    <property type="entry name" value="RecX_HTH1"/>
    <property type="match status" value="1"/>
</dbReference>
<dbReference type="InterPro" id="IPR053926">
    <property type="entry name" value="RecX_HTH_1st"/>
</dbReference>
<sequence>MPPSRPSAPSLSLKGRALRLLSQREHSRAELARKLQPHLQEGDDLDALLRELQDKGFVSDERAVASLVYRRAPGRGAARIRQELQAKGVDAALVGEAVSALQATEAERAQAAWQRRFGEPPRDAAERARQLRFLIARGFASAIAYRTVPRCTTKADDAELDGTHGGDGAGDW</sequence>
<evidence type="ECO:0000259" key="7">
    <source>
        <dbReference type="Pfam" id="PF21981"/>
    </source>
</evidence>
<dbReference type="HAMAP" id="MF_01114">
    <property type="entry name" value="RecX"/>
    <property type="match status" value="1"/>
</dbReference>
<comment type="similarity">
    <text evidence="2 5">Belongs to the RecX family.</text>
</comment>
<comment type="caution">
    <text evidence="9">The sequence shown here is derived from an EMBL/GenBank/DDBJ whole genome shotgun (WGS) entry which is preliminary data.</text>
</comment>
<feature type="domain" description="RecX third three-helical" evidence="7">
    <location>
        <begin position="105"/>
        <end position="146"/>
    </location>
</feature>
<dbReference type="Pfam" id="PF02631">
    <property type="entry name" value="RecX_HTH2"/>
    <property type="match status" value="1"/>
</dbReference>
<feature type="domain" description="RecX second three-helical" evidence="6">
    <location>
        <begin position="59"/>
        <end position="97"/>
    </location>
</feature>
<name>A0ABP8LF07_9BURK</name>
<evidence type="ECO:0000256" key="3">
    <source>
        <dbReference type="ARBA" id="ARBA00018111"/>
    </source>
</evidence>
<dbReference type="NCBIfam" id="NF001055">
    <property type="entry name" value="PRK00117.2-5"/>
    <property type="match status" value="1"/>
</dbReference>
<evidence type="ECO:0000313" key="10">
    <source>
        <dbReference type="Proteomes" id="UP001501788"/>
    </source>
</evidence>
<dbReference type="Gene3D" id="1.10.10.10">
    <property type="entry name" value="Winged helix-like DNA-binding domain superfamily/Winged helix DNA-binding domain"/>
    <property type="match status" value="3"/>
</dbReference>
<evidence type="ECO:0000259" key="8">
    <source>
        <dbReference type="Pfam" id="PF21982"/>
    </source>
</evidence>
<feature type="domain" description="RecX first three-helical" evidence="8">
    <location>
        <begin position="15"/>
        <end position="36"/>
    </location>
</feature>
<comment type="function">
    <text evidence="5">Modulates RecA activity.</text>
</comment>
<organism evidence="9 10">
    <name type="scientific">Acidovorax lacteus</name>
    <dbReference type="NCBI Taxonomy" id="1924988"/>
    <lineage>
        <taxon>Bacteria</taxon>
        <taxon>Pseudomonadati</taxon>
        <taxon>Pseudomonadota</taxon>
        <taxon>Betaproteobacteria</taxon>
        <taxon>Burkholderiales</taxon>
        <taxon>Comamonadaceae</taxon>
        <taxon>Acidovorax</taxon>
    </lineage>
</organism>
<keyword evidence="10" id="KW-1185">Reference proteome</keyword>
<accession>A0ABP8LF07</accession>
<evidence type="ECO:0000256" key="1">
    <source>
        <dbReference type="ARBA" id="ARBA00004496"/>
    </source>
</evidence>
<dbReference type="RefSeq" id="WP_345065379.1">
    <property type="nucleotide sequence ID" value="NZ_BAABEX010000027.1"/>
</dbReference>
<evidence type="ECO:0000256" key="2">
    <source>
        <dbReference type="ARBA" id="ARBA00009695"/>
    </source>
</evidence>